<comment type="caution">
    <text evidence="5">The sequence shown here is derived from an EMBL/GenBank/DDBJ whole genome shotgun (WGS) entry which is preliminary data.</text>
</comment>
<dbReference type="Proteomes" id="UP000029082">
    <property type="component" value="Unassembled WGS sequence"/>
</dbReference>
<dbReference type="SUPFAM" id="SSF51735">
    <property type="entry name" value="NAD(P)-binding Rossmann-fold domains"/>
    <property type="match status" value="1"/>
</dbReference>
<dbReference type="Pfam" id="PF01370">
    <property type="entry name" value="Epimerase"/>
    <property type="match status" value="1"/>
</dbReference>
<dbReference type="AlphaFoldDB" id="A0A087BUV5"/>
<dbReference type="Gene3D" id="3.40.50.720">
    <property type="entry name" value="NAD(P)-binding Rossmann-like Domain"/>
    <property type="match status" value="1"/>
</dbReference>
<dbReference type="NCBIfam" id="TIGR01777">
    <property type="entry name" value="yfcH"/>
    <property type="match status" value="1"/>
</dbReference>
<evidence type="ECO:0000259" key="4">
    <source>
        <dbReference type="Pfam" id="PF08338"/>
    </source>
</evidence>
<name>A0A087BUV5_9BIFI</name>
<dbReference type="PANTHER" id="PTHR11092:SF0">
    <property type="entry name" value="EPIMERASE FAMILY PROTEIN SDR39U1"/>
    <property type="match status" value="1"/>
</dbReference>
<dbReference type="InterPro" id="IPR010099">
    <property type="entry name" value="SDR39U1"/>
</dbReference>
<feature type="compositionally biased region" description="Basic and acidic residues" evidence="2">
    <location>
        <begin position="45"/>
        <end position="56"/>
    </location>
</feature>
<organism evidence="5 6">
    <name type="scientific">Bifidobacterium mongoliense DSM 21395</name>
    <dbReference type="NCBI Taxonomy" id="1437603"/>
    <lineage>
        <taxon>Bacteria</taxon>
        <taxon>Bacillati</taxon>
        <taxon>Actinomycetota</taxon>
        <taxon>Actinomycetes</taxon>
        <taxon>Bifidobacteriales</taxon>
        <taxon>Bifidobacteriaceae</taxon>
        <taxon>Bifidobacterium</taxon>
    </lineage>
</organism>
<dbReference type="EMBL" id="JGZE01000021">
    <property type="protein sequence ID" value="KFI74805.1"/>
    <property type="molecule type" value="Genomic_DNA"/>
</dbReference>
<proteinExistence type="inferred from homology"/>
<feature type="region of interest" description="Disordered" evidence="2">
    <location>
        <begin position="39"/>
        <end position="58"/>
    </location>
</feature>
<feature type="domain" description="DUF1731" evidence="4">
    <location>
        <begin position="257"/>
        <end position="304"/>
    </location>
</feature>
<evidence type="ECO:0000313" key="6">
    <source>
        <dbReference type="Proteomes" id="UP000029082"/>
    </source>
</evidence>
<dbReference type="OrthoDB" id="9801773at2"/>
<dbReference type="InterPro" id="IPR001509">
    <property type="entry name" value="Epimerase_deHydtase"/>
</dbReference>
<dbReference type="PANTHER" id="PTHR11092">
    <property type="entry name" value="SUGAR NUCLEOTIDE EPIMERASE RELATED"/>
    <property type="match status" value="1"/>
</dbReference>
<dbReference type="InterPro" id="IPR013549">
    <property type="entry name" value="DUF1731"/>
</dbReference>
<dbReference type="RefSeq" id="WP_033513155.1">
    <property type="nucleotide sequence ID" value="NZ_JDUO01000011.1"/>
</dbReference>
<dbReference type="eggNOG" id="COG1090">
    <property type="taxonomic scope" value="Bacteria"/>
</dbReference>
<dbReference type="InterPro" id="IPR036291">
    <property type="entry name" value="NAD(P)-bd_dom_sf"/>
</dbReference>
<protein>
    <submittedName>
        <fullName evidence="5">Nucleoside-diphosphate sugar epimerase</fullName>
    </submittedName>
</protein>
<dbReference type="GeneID" id="93094847"/>
<comment type="similarity">
    <text evidence="1">Belongs to the NAD(P)-dependent epimerase/dehydratase family. SDR39U1 subfamily.</text>
</comment>
<evidence type="ECO:0000256" key="1">
    <source>
        <dbReference type="ARBA" id="ARBA00009353"/>
    </source>
</evidence>
<evidence type="ECO:0000259" key="3">
    <source>
        <dbReference type="Pfam" id="PF01370"/>
    </source>
</evidence>
<evidence type="ECO:0000256" key="2">
    <source>
        <dbReference type="SAM" id="MobiDB-lite"/>
    </source>
</evidence>
<reference evidence="5 6" key="1">
    <citation type="submission" date="2014-03" db="EMBL/GenBank/DDBJ databases">
        <title>Genomics of Bifidobacteria.</title>
        <authorList>
            <person name="Ventura M."/>
            <person name="Milani C."/>
            <person name="Lugli G.A."/>
        </authorList>
    </citation>
    <scope>NUCLEOTIDE SEQUENCE [LARGE SCALE GENOMIC DNA]</scope>
    <source>
        <strain evidence="5 6">DSM 21395</strain>
    </source>
</reference>
<dbReference type="STRING" id="1437603.GCA_000771525_00289"/>
<accession>A0A087BUV5</accession>
<keyword evidence="6" id="KW-1185">Reference proteome</keyword>
<feature type="domain" description="NAD-dependent epimerase/dehydratase" evidence="3">
    <location>
        <begin position="8"/>
        <end position="224"/>
    </location>
</feature>
<gene>
    <name evidence="5" type="ORF">BMON_1347</name>
</gene>
<sequence length="307" mass="32794">MTEHHRHIVIAGGSGLIGSALTASLLADGHQVTQLVRATWTSPRTDGRPRPDRRTWDTTVAPPPSLLAQADAAICLNGASIGRLPWTRERRRALYDSRITPAGTLARALSRFGATGPLFICASATGYYGSAPGVIIDESAPAGDTFLAGLCAAWEQAARSGGEQAPVTSIRTAPIMHPRALLRPLMPIMRMGLAGPMGRGTQMWPWIGLYDEVRAIRHIIEHRMTGAINLVSPQPASADDIIRSAAHALGRPFWLPAPEPVLATVLGRDAAASLIMADAHVVPRRLMASGFAFRSPDLDDALATLHR</sequence>
<dbReference type="Pfam" id="PF08338">
    <property type="entry name" value="DUF1731"/>
    <property type="match status" value="1"/>
</dbReference>
<evidence type="ECO:0000313" key="5">
    <source>
        <dbReference type="EMBL" id="KFI74805.1"/>
    </source>
</evidence>